<dbReference type="PANTHER" id="PTHR13947">
    <property type="entry name" value="GNAT FAMILY N-ACETYLTRANSFERASE"/>
    <property type="match status" value="1"/>
</dbReference>
<dbReference type="Gene3D" id="3.40.630.30">
    <property type="match status" value="1"/>
</dbReference>
<proteinExistence type="predicted"/>
<dbReference type="PROSITE" id="PS51186">
    <property type="entry name" value="GNAT"/>
    <property type="match status" value="1"/>
</dbReference>
<dbReference type="InterPro" id="IPR016181">
    <property type="entry name" value="Acyl_CoA_acyltransferase"/>
</dbReference>
<organism evidence="3 4">
    <name type="scientific">Neglectibacter timonensis</name>
    <dbReference type="NCBI Taxonomy" id="1776382"/>
    <lineage>
        <taxon>Bacteria</taxon>
        <taxon>Bacillati</taxon>
        <taxon>Bacillota</taxon>
        <taxon>Clostridia</taxon>
        <taxon>Eubacteriales</taxon>
        <taxon>Oscillospiraceae</taxon>
        <taxon>Neglectibacter</taxon>
    </lineage>
</organism>
<dbReference type="Pfam" id="PF00583">
    <property type="entry name" value="Acetyltransf_1"/>
    <property type="match status" value="1"/>
</dbReference>
<dbReference type="SUPFAM" id="SSF55729">
    <property type="entry name" value="Acyl-CoA N-acyltransferases (Nat)"/>
    <property type="match status" value="1"/>
</dbReference>
<keyword evidence="4" id="KW-1185">Reference proteome</keyword>
<dbReference type="InterPro" id="IPR000182">
    <property type="entry name" value="GNAT_dom"/>
</dbReference>
<sequence>MEQLSMKWENGEVPCIVCDEDIQIRSYSPKDREPLKTALLPLTEKRFSDAELESCILKHSGVKEEGIFLAEIDGEVVGTATGYFNGDGKSGTVHMVSVLDKARGRKLGRAVCGRVLQYLKENGCTQIVLTTDDFRIPAIKTYLSLGFQPVQNNEEMRRRWGAILSRLGEENDA</sequence>
<dbReference type="EMBL" id="JANFZH010000001">
    <property type="protein sequence ID" value="MCQ4838357.1"/>
    <property type="molecule type" value="Genomic_DNA"/>
</dbReference>
<feature type="domain" description="N-acetyltransferase" evidence="2">
    <location>
        <begin position="22"/>
        <end position="169"/>
    </location>
</feature>
<dbReference type="CDD" id="cd04301">
    <property type="entry name" value="NAT_SF"/>
    <property type="match status" value="1"/>
</dbReference>
<keyword evidence="1" id="KW-0808">Transferase</keyword>
<reference evidence="3 4" key="1">
    <citation type="submission" date="2022-06" db="EMBL/GenBank/DDBJ databases">
        <title>Isolation of gut microbiota from human fecal samples.</title>
        <authorList>
            <person name="Pamer E.G."/>
            <person name="Barat B."/>
            <person name="Waligurski E."/>
            <person name="Medina S."/>
            <person name="Paddock L."/>
            <person name="Mostad J."/>
        </authorList>
    </citation>
    <scope>NUCLEOTIDE SEQUENCE [LARGE SCALE GENOMIC DNA]</scope>
    <source>
        <strain evidence="3 4">DFI.9.73</strain>
    </source>
</reference>
<dbReference type="RefSeq" id="WP_082942165.1">
    <property type="nucleotide sequence ID" value="NZ_CABKVV010000013.1"/>
</dbReference>
<evidence type="ECO:0000313" key="3">
    <source>
        <dbReference type="EMBL" id="MCQ4838357.1"/>
    </source>
</evidence>
<protein>
    <submittedName>
        <fullName evidence="3">GNAT family N-acetyltransferase</fullName>
    </submittedName>
</protein>
<gene>
    <name evidence="3" type="ORF">NE695_00330</name>
</gene>
<evidence type="ECO:0000313" key="4">
    <source>
        <dbReference type="Proteomes" id="UP001524473"/>
    </source>
</evidence>
<dbReference type="Proteomes" id="UP001524473">
    <property type="component" value="Unassembled WGS sequence"/>
</dbReference>
<comment type="caution">
    <text evidence="3">The sequence shown here is derived from an EMBL/GenBank/DDBJ whole genome shotgun (WGS) entry which is preliminary data.</text>
</comment>
<evidence type="ECO:0000256" key="1">
    <source>
        <dbReference type="ARBA" id="ARBA00022679"/>
    </source>
</evidence>
<accession>A0ABT1RUL3</accession>
<name>A0ABT1RUL3_9FIRM</name>
<dbReference type="PANTHER" id="PTHR13947:SF37">
    <property type="entry name" value="LD18367P"/>
    <property type="match status" value="1"/>
</dbReference>
<dbReference type="GeneID" id="90532355"/>
<dbReference type="InterPro" id="IPR050769">
    <property type="entry name" value="NAT_camello-type"/>
</dbReference>
<evidence type="ECO:0000259" key="2">
    <source>
        <dbReference type="PROSITE" id="PS51186"/>
    </source>
</evidence>